<keyword evidence="4" id="KW-0804">Transcription</keyword>
<sequence length="348" mass="37591">MATLKDIAECAGVSISTVSRVLNGTAPISAKVKQQILAIATEQGYPLHKLAKPVAEALDPLRHVLLAAPRNLMLESDYNLVSLSLINALKTLCVQRNIRMRPFLSEHDAMTEDQMIASLQGVRQSGIVIVNDAHIPLLQAVVKSGIPAVLINGEDPAMCLNRVTPANYSAAACAVRHLIEHGHRRILHLTWSSCITIKQRERGYRDALLEAGIAVDESLILALPDFHPLTARDAMLRWLSAHADRLGVTAIFCAADNQAVGVVDALAQRGIRVPNDMSLVGMDNILPLDMLPVSLTTVHMPLDAVARAALQLLTQQLVPAQSLGVTQHVELAGHLVVRESVKCLNTLA</sequence>
<dbReference type="Proteomes" id="UP000825886">
    <property type="component" value="Chromosome"/>
</dbReference>
<evidence type="ECO:0000256" key="2">
    <source>
        <dbReference type="ARBA" id="ARBA00023015"/>
    </source>
</evidence>
<dbReference type="PROSITE" id="PS50932">
    <property type="entry name" value="HTH_LACI_2"/>
    <property type="match status" value="1"/>
</dbReference>
<feature type="domain" description="HTH lacI-type" evidence="5">
    <location>
        <begin position="2"/>
        <end position="56"/>
    </location>
</feature>
<dbReference type="InterPro" id="IPR010982">
    <property type="entry name" value="Lambda_DNA-bd_dom_sf"/>
</dbReference>
<proteinExistence type="predicted"/>
<keyword evidence="1" id="KW-0678">Repressor</keyword>
<accession>A0ABX9APV9</accession>
<dbReference type="Gene3D" id="3.40.50.2300">
    <property type="match status" value="2"/>
</dbReference>
<dbReference type="Gene3D" id="1.10.260.40">
    <property type="entry name" value="lambda repressor-like DNA-binding domains"/>
    <property type="match status" value="1"/>
</dbReference>
<dbReference type="EMBL" id="CP081864">
    <property type="protein sequence ID" value="QZN95030.1"/>
    <property type="molecule type" value="Genomic_DNA"/>
</dbReference>
<evidence type="ECO:0000313" key="7">
    <source>
        <dbReference type="Proteomes" id="UP000825886"/>
    </source>
</evidence>
<dbReference type="SMART" id="SM00354">
    <property type="entry name" value="HTH_LACI"/>
    <property type="match status" value="1"/>
</dbReference>
<evidence type="ECO:0000256" key="4">
    <source>
        <dbReference type="ARBA" id="ARBA00023163"/>
    </source>
</evidence>
<protein>
    <submittedName>
        <fullName evidence="6">LacI family transcriptional regulator</fullName>
    </submittedName>
</protein>
<dbReference type="PANTHER" id="PTHR30146">
    <property type="entry name" value="LACI-RELATED TRANSCRIPTIONAL REPRESSOR"/>
    <property type="match status" value="1"/>
</dbReference>
<evidence type="ECO:0000259" key="5">
    <source>
        <dbReference type="PROSITE" id="PS50932"/>
    </source>
</evidence>
<dbReference type="SUPFAM" id="SSF47413">
    <property type="entry name" value="lambda repressor-like DNA-binding domains"/>
    <property type="match status" value="1"/>
</dbReference>
<organism evidence="6 7">
    <name type="scientific">Symbiopectobacterium purcellii</name>
    <dbReference type="NCBI Taxonomy" id="2871826"/>
    <lineage>
        <taxon>Bacteria</taxon>
        <taxon>Pseudomonadati</taxon>
        <taxon>Pseudomonadota</taxon>
        <taxon>Gammaproteobacteria</taxon>
        <taxon>Enterobacterales</taxon>
        <taxon>Enterobacteriaceae</taxon>
    </lineage>
</organism>
<keyword evidence="2" id="KW-0805">Transcription regulation</keyword>
<dbReference type="PRINTS" id="PR00036">
    <property type="entry name" value="HTHLACI"/>
</dbReference>
<name>A0ABX9APV9_9ENTR</name>
<keyword evidence="3" id="KW-0238">DNA-binding</keyword>
<reference evidence="6 7" key="1">
    <citation type="submission" date="2021-08" db="EMBL/GenBank/DDBJ databases">
        <title>Culture and genomic analysis of Symbiopectobacterium purcellii sp. nov. gen. nov., isolated from the leafhopper Empoasca decipiens.</title>
        <authorList>
            <person name="Nadal-Jimenez P."/>
            <person name="Siozios S."/>
            <person name="Halliday N."/>
            <person name="Camara M."/>
            <person name="Hurst G.D.D."/>
        </authorList>
    </citation>
    <scope>NUCLEOTIDE SEQUENCE [LARGE SCALE GENOMIC DNA]</scope>
    <source>
        <strain evidence="6 7">SyEd1</strain>
    </source>
</reference>
<evidence type="ECO:0000256" key="3">
    <source>
        <dbReference type="ARBA" id="ARBA00023125"/>
    </source>
</evidence>
<dbReference type="InterPro" id="IPR000843">
    <property type="entry name" value="HTH_LacI"/>
</dbReference>
<evidence type="ECO:0000256" key="1">
    <source>
        <dbReference type="ARBA" id="ARBA00022491"/>
    </source>
</evidence>
<dbReference type="SUPFAM" id="SSF53822">
    <property type="entry name" value="Periplasmic binding protein-like I"/>
    <property type="match status" value="1"/>
</dbReference>
<dbReference type="Pfam" id="PF00356">
    <property type="entry name" value="LacI"/>
    <property type="match status" value="1"/>
</dbReference>
<keyword evidence="7" id="KW-1185">Reference proteome</keyword>
<dbReference type="Pfam" id="PF13377">
    <property type="entry name" value="Peripla_BP_3"/>
    <property type="match status" value="1"/>
</dbReference>
<dbReference type="CDD" id="cd06267">
    <property type="entry name" value="PBP1_LacI_sugar_binding-like"/>
    <property type="match status" value="1"/>
</dbReference>
<dbReference type="InterPro" id="IPR028082">
    <property type="entry name" value="Peripla_BP_I"/>
</dbReference>
<dbReference type="PANTHER" id="PTHR30146:SF148">
    <property type="entry name" value="HTH-TYPE TRANSCRIPTIONAL REPRESSOR PURR-RELATED"/>
    <property type="match status" value="1"/>
</dbReference>
<dbReference type="RefSeq" id="WP_222158140.1">
    <property type="nucleotide sequence ID" value="NZ_CP081864.1"/>
</dbReference>
<dbReference type="InterPro" id="IPR046335">
    <property type="entry name" value="LacI/GalR-like_sensor"/>
</dbReference>
<dbReference type="CDD" id="cd01392">
    <property type="entry name" value="HTH_LacI"/>
    <property type="match status" value="1"/>
</dbReference>
<dbReference type="PROSITE" id="PS00356">
    <property type="entry name" value="HTH_LACI_1"/>
    <property type="match status" value="1"/>
</dbReference>
<gene>
    <name evidence="6" type="ORF">K6K13_17640</name>
</gene>
<evidence type="ECO:0000313" key="6">
    <source>
        <dbReference type="EMBL" id="QZN95030.1"/>
    </source>
</evidence>